<dbReference type="FunFam" id="3.30.70.250:FF:000001">
    <property type="entry name" value="Malonyl CoA-acyl carrier protein transacylase"/>
    <property type="match status" value="1"/>
</dbReference>
<feature type="domain" description="Malonyl-CoA:ACP transacylase (MAT)" evidence="6">
    <location>
        <begin position="1"/>
        <end position="285"/>
    </location>
</feature>
<protein>
    <recommendedName>
        <fullName evidence="4">Malonyl CoA-acyl carrier protein transacylase</fullName>
        <ecNumber evidence="4">2.3.1.39</ecNumber>
    </recommendedName>
</protein>
<dbReference type="EC" id="2.3.1.39" evidence="4"/>
<gene>
    <name evidence="7" type="ORF">BHF71_00155</name>
</gene>
<evidence type="ECO:0000256" key="1">
    <source>
        <dbReference type="ARBA" id="ARBA00022679"/>
    </source>
</evidence>
<dbReference type="STRING" id="337097.BHF71_00155"/>
<keyword evidence="2 4" id="KW-0012">Acyltransferase</keyword>
<dbReference type="SUPFAM" id="SSF52151">
    <property type="entry name" value="FabD/lysophospholipase-like"/>
    <property type="match status" value="1"/>
</dbReference>
<dbReference type="InterPro" id="IPR004410">
    <property type="entry name" value="Malonyl_CoA-ACP_transAc_FabD"/>
</dbReference>
<dbReference type="Proteomes" id="UP000243739">
    <property type="component" value="Unassembled WGS sequence"/>
</dbReference>
<proteinExistence type="inferred from homology"/>
<dbReference type="InterPro" id="IPR014043">
    <property type="entry name" value="Acyl_transferase_dom"/>
</dbReference>
<dbReference type="InterPro" id="IPR016035">
    <property type="entry name" value="Acyl_Trfase/lysoPLipase"/>
</dbReference>
<evidence type="ECO:0000313" key="8">
    <source>
        <dbReference type="Proteomes" id="UP000243739"/>
    </source>
</evidence>
<dbReference type="Pfam" id="PF00698">
    <property type="entry name" value="Acyl_transf_1"/>
    <property type="match status" value="1"/>
</dbReference>
<dbReference type="SUPFAM" id="SSF55048">
    <property type="entry name" value="Probable ACP-binding domain of malonyl-CoA ACP transacylase"/>
    <property type="match status" value="1"/>
</dbReference>
<dbReference type="InterPro" id="IPR001227">
    <property type="entry name" value="Ac_transferase_dom_sf"/>
</dbReference>
<keyword evidence="8" id="KW-1185">Reference proteome</keyword>
<dbReference type="InterPro" id="IPR050858">
    <property type="entry name" value="Mal-CoA-ACP_Trans/PKS_FabD"/>
</dbReference>
<dbReference type="SMART" id="SM00827">
    <property type="entry name" value="PKS_AT"/>
    <property type="match status" value="1"/>
</dbReference>
<dbReference type="PANTHER" id="PTHR42681:SF1">
    <property type="entry name" value="MALONYL-COA-ACYL CARRIER PROTEIN TRANSACYLASE, MITOCHONDRIAL"/>
    <property type="match status" value="1"/>
</dbReference>
<evidence type="ECO:0000256" key="5">
    <source>
        <dbReference type="PIRSR" id="PIRSR000446-1"/>
    </source>
</evidence>
<organism evidence="7 8">
    <name type="scientific">Vulcanibacillus modesticaldus</name>
    <dbReference type="NCBI Taxonomy" id="337097"/>
    <lineage>
        <taxon>Bacteria</taxon>
        <taxon>Bacillati</taxon>
        <taxon>Bacillota</taxon>
        <taxon>Bacilli</taxon>
        <taxon>Bacillales</taxon>
        <taxon>Bacillaceae</taxon>
        <taxon>Vulcanibacillus</taxon>
    </lineage>
</organism>
<evidence type="ECO:0000259" key="6">
    <source>
        <dbReference type="SMART" id="SM00827"/>
    </source>
</evidence>
<accession>A0A1D2YY25</accession>
<dbReference type="GO" id="GO:0005829">
    <property type="term" value="C:cytosol"/>
    <property type="evidence" value="ECO:0007669"/>
    <property type="project" value="TreeGrafter"/>
</dbReference>
<keyword evidence="1 4" id="KW-0808">Transferase</keyword>
<evidence type="ECO:0000313" key="7">
    <source>
        <dbReference type="EMBL" id="OEG00486.1"/>
    </source>
</evidence>
<dbReference type="InterPro" id="IPR024925">
    <property type="entry name" value="Malonyl_CoA-ACP_transAc"/>
</dbReference>
<dbReference type="InterPro" id="IPR016036">
    <property type="entry name" value="Malonyl_transacylase_ACP-bd"/>
</dbReference>
<dbReference type="PANTHER" id="PTHR42681">
    <property type="entry name" value="MALONYL-COA-ACYL CARRIER PROTEIN TRANSACYLASE, MITOCHONDRIAL"/>
    <property type="match status" value="1"/>
</dbReference>
<dbReference type="PIRSF" id="PIRSF000446">
    <property type="entry name" value="Mct"/>
    <property type="match status" value="1"/>
</dbReference>
<dbReference type="Gene3D" id="3.30.70.250">
    <property type="entry name" value="Malonyl-CoA ACP transacylase, ACP-binding"/>
    <property type="match status" value="1"/>
</dbReference>
<evidence type="ECO:0000256" key="4">
    <source>
        <dbReference type="PIRNR" id="PIRNR000446"/>
    </source>
</evidence>
<comment type="catalytic activity">
    <reaction evidence="3 4">
        <text>holo-[ACP] + malonyl-CoA = malonyl-[ACP] + CoA</text>
        <dbReference type="Rhea" id="RHEA:41792"/>
        <dbReference type="Rhea" id="RHEA-COMP:9623"/>
        <dbReference type="Rhea" id="RHEA-COMP:9685"/>
        <dbReference type="ChEBI" id="CHEBI:57287"/>
        <dbReference type="ChEBI" id="CHEBI:57384"/>
        <dbReference type="ChEBI" id="CHEBI:64479"/>
        <dbReference type="ChEBI" id="CHEBI:78449"/>
        <dbReference type="EC" id="2.3.1.39"/>
    </reaction>
</comment>
<dbReference type="NCBIfam" id="TIGR00128">
    <property type="entry name" value="fabD"/>
    <property type="match status" value="1"/>
</dbReference>
<dbReference type="GO" id="GO:0004314">
    <property type="term" value="F:[acyl-carrier-protein] S-malonyltransferase activity"/>
    <property type="evidence" value="ECO:0007669"/>
    <property type="project" value="UniProtKB-EC"/>
</dbReference>
<sequence length="300" mass="32999">MGMDFYQEYSTARVIFDAADDILGYPLSKLMFEGPEDELRLTRHTQPAILTNSIAIWNVIKEKITISPAYMAGHSLGEYSALTAAGGISFEDALELVKNRGQFMEEAVAKGEGTMAAIMGIGRNELETICYQVTNDGYSVQLANMNTPNQIVISGTVKGVEFASKLAKEGGARRVIPLSVSGPFHSRLMQPAKERLRPLVDQTLINKITIPLVMNVNAKPESNPSSIKENLIEQVVSPVLWTDMVEWMIENGVDTFIEVGPGKVLAGLIKKINRNVKTFSIENVQSFKSFIEELEVKGGE</sequence>
<evidence type="ECO:0000256" key="2">
    <source>
        <dbReference type="ARBA" id="ARBA00023315"/>
    </source>
</evidence>
<dbReference type="Gene3D" id="3.40.366.10">
    <property type="entry name" value="Malonyl-Coenzyme A Acyl Carrier Protein, domain 2"/>
    <property type="match status" value="1"/>
</dbReference>
<dbReference type="GO" id="GO:0006633">
    <property type="term" value="P:fatty acid biosynthetic process"/>
    <property type="evidence" value="ECO:0007669"/>
    <property type="project" value="TreeGrafter"/>
</dbReference>
<dbReference type="AlphaFoldDB" id="A0A1D2YY25"/>
<dbReference type="EMBL" id="MIJF01000001">
    <property type="protein sequence ID" value="OEG00486.1"/>
    <property type="molecule type" value="Genomic_DNA"/>
</dbReference>
<feature type="active site" evidence="5">
    <location>
        <position position="185"/>
    </location>
</feature>
<name>A0A1D2YY25_9BACI</name>
<reference evidence="7 8" key="1">
    <citation type="submission" date="2016-09" db="EMBL/GenBank/DDBJ databases">
        <title>Draft genome sequence for the type strain of Vulcanibacillus modesticaldus BR, a strictly anaerobic, moderately thermophilic, and nitrate-reducing bacterium from deep sea-hydrothermal vents of the Mid-Atlantic Ridge.</title>
        <authorList>
            <person name="Abin C.A."/>
            <person name="Hollibaugh J.T."/>
        </authorList>
    </citation>
    <scope>NUCLEOTIDE SEQUENCE [LARGE SCALE GENOMIC DNA]</scope>
    <source>
        <strain evidence="7 8">BR</strain>
    </source>
</reference>
<feature type="active site" evidence="5">
    <location>
        <position position="75"/>
    </location>
</feature>
<comment type="caution">
    <text evidence="7">The sequence shown here is derived from an EMBL/GenBank/DDBJ whole genome shotgun (WGS) entry which is preliminary data.</text>
</comment>
<comment type="similarity">
    <text evidence="4">Belongs to the fabD family.</text>
</comment>
<evidence type="ECO:0000256" key="3">
    <source>
        <dbReference type="ARBA" id="ARBA00048462"/>
    </source>
</evidence>